<sequence length="265" mass="28177">MRRHAALVLALAGISGGQALAQNDENLAQQLANPVASLISVPLQFNYEDGIGPGGNGSRMVLNVQPVIPFSIGEDWNLISRTIVPVIHQSDVAPGAGSQTGFGDIVQSFFFSPKAPTAGGVIWGVGPVFLLPTATDDLLGAGKWGAGPTGVVLVQRGPWTVGGLANHIWSFAGEDDRPDVNRTFLQPFASYTTGNAWTFTLQTETSYDWETEQWSVPINAVASKLMRIGNQPVSLFGGLRYWAESPASGPDGWGIRVGATFLFPR</sequence>
<dbReference type="RefSeq" id="WP_153749872.1">
    <property type="nucleotide sequence ID" value="NZ_BAAADI010000028.1"/>
</dbReference>
<organism evidence="2 3">
    <name type="scientific">Rhodovulum strictum</name>
    <dbReference type="NCBI Taxonomy" id="58314"/>
    <lineage>
        <taxon>Bacteria</taxon>
        <taxon>Pseudomonadati</taxon>
        <taxon>Pseudomonadota</taxon>
        <taxon>Alphaproteobacteria</taxon>
        <taxon>Rhodobacterales</taxon>
        <taxon>Paracoccaceae</taxon>
        <taxon>Rhodovulum</taxon>
    </lineage>
</organism>
<reference evidence="2 3" key="1">
    <citation type="submission" date="2019-11" db="EMBL/GenBank/DDBJ databases">
        <title>Draft Whole-Genome sequence of the marine photosynthetic bacterium Rhodovulum strictum DSM 11289.</title>
        <authorList>
            <person name="Kyndt J.A."/>
            <person name="Meyer T.E."/>
        </authorList>
    </citation>
    <scope>NUCLEOTIDE SEQUENCE [LARGE SCALE GENOMIC DNA]</scope>
    <source>
        <strain evidence="2 3">DSM 11289</strain>
    </source>
</reference>
<feature type="signal peptide" evidence="1">
    <location>
        <begin position="1"/>
        <end position="21"/>
    </location>
</feature>
<protein>
    <submittedName>
        <fullName evidence="2">Transporter</fullName>
    </submittedName>
</protein>
<keyword evidence="1" id="KW-0732">Signal</keyword>
<dbReference type="Proteomes" id="UP000466730">
    <property type="component" value="Unassembled WGS sequence"/>
</dbReference>
<name>A0A844BJF8_9RHOB</name>
<proteinExistence type="predicted"/>
<dbReference type="OrthoDB" id="9809066at2"/>
<comment type="caution">
    <text evidence="2">The sequence shown here is derived from an EMBL/GenBank/DDBJ whole genome shotgun (WGS) entry which is preliminary data.</text>
</comment>
<evidence type="ECO:0000256" key="1">
    <source>
        <dbReference type="SAM" id="SignalP"/>
    </source>
</evidence>
<accession>A0A844BJF8</accession>
<evidence type="ECO:0000313" key="2">
    <source>
        <dbReference type="EMBL" id="MRH22598.1"/>
    </source>
</evidence>
<dbReference type="AlphaFoldDB" id="A0A844BJF8"/>
<gene>
    <name evidence="2" type="ORF">GH815_16595</name>
</gene>
<feature type="chain" id="PRO_5032770862" evidence="1">
    <location>
        <begin position="22"/>
        <end position="265"/>
    </location>
</feature>
<keyword evidence="3" id="KW-1185">Reference proteome</keyword>
<evidence type="ECO:0000313" key="3">
    <source>
        <dbReference type="Proteomes" id="UP000466730"/>
    </source>
</evidence>
<dbReference type="EMBL" id="WJPO01000034">
    <property type="protein sequence ID" value="MRH22598.1"/>
    <property type="molecule type" value="Genomic_DNA"/>
</dbReference>